<name>A0ABZ2IDP6_9CAUL</name>
<dbReference type="RefSeq" id="WP_338576186.1">
    <property type="nucleotide sequence ID" value="NZ_CP146369.1"/>
</dbReference>
<sequence>MNGRSHSLEQPPAPAARAASAPIPYRSTPVFDASSLPAALRADHSLKAGAWGLIQVLEGEVRLTYRDPHMTTVLRPGTPGRIEPQQVHFVEPLGPMKMRVDFYNEPPGD</sequence>
<gene>
    <name evidence="3" type="ORF">V8J38_12840</name>
</gene>
<feature type="region of interest" description="Disordered" evidence="1">
    <location>
        <begin position="1"/>
        <end position="21"/>
    </location>
</feature>
<evidence type="ECO:0000313" key="3">
    <source>
        <dbReference type="EMBL" id="WWT54127.1"/>
    </source>
</evidence>
<evidence type="ECO:0000313" key="4">
    <source>
        <dbReference type="Proteomes" id="UP001363460"/>
    </source>
</evidence>
<organism evidence="3 4">
    <name type="scientific">Brevundimonas olei</name>
    <dbReference type="NCBI Taxonomy" id="657642"/>
    <lineage>
        <taxon>Bacteria</taxon>
        <taxon>Pseudomonadati</taxon>
        <taxon>Pseudomonadota</taxon>
        <taxon>Alphaproteobacteria</taxon>
        <taxon>Caulobacterales</taxon>
        <taxon>Caulobacteraceae</taxon>
        <taxon>Brevundimonas</taxon>
    </lineage>
</organism>
<protein>
    <submittedName>
        <fullName evidence="3">DUF1971 domain-containing protein</fullName>
    </submittedName>
</protein>
<dbReference type="Pfam" id="PF09313">
    <property type="entry name" value="TehB-like"/>
    <property type="match status" value="1"/>
</dbReference>
<dbReference type="Gene3D" id="2.60.120.10">
    <property type="entry name" value="Jelly Rolls"/>
    <property type="match status" value="1"/>
</dbReference>
<dbReference type="InterPro" id="IPR015392">
    <property type="entry name" value="TehB/YeaR-like_dom"/>
</dbReference>
<dbReference type="EMBL" id="CP146369">
    <property type="protein sequence ID" value="WWT54127.1"/>
    <property type="molecule type" value="Genomic_DNA"/>
</dbReference>
<feature type="domain" description="TehB/YeaR-like" evidence="2">
    <location>
        <begin position="26"/>
        <end position="100"/>
    </location>
</feature>
<evidence type="ECO:0000259" key="2">
    <source>
        <dbReference type="Pfam" id="PF09313"/>
    </source>
</evidence>
<evidence type="ECO:0000256" key="1">
    <source>
        <dbReference type="SAM" id="MobiDB-lite"/>
    </source>
</evidence>
<dbReference type="SUPFAM" id="SSF51197">
    <property type="entry name" value="Clavaminate synthase-like"/>
    <property type="match status" value="1"/>
</dbReference>
<accession>A0ABZ2IDP6</accession>
<reference evidence="3 4" key="1">
    <citation type="submission" date="2024-02" db="EMBL/GenBank/DDBJ databases">
        <title>Distribution and functional of Brevundimonas-related endobacteria within Verticillium dahliae.</title>
        <authorList>
            <person name="Zeng H."/>
        </authorList>
    </citation>
    <scope>NUCLEOTIDE SEQUENCE [LARGE SCALE GENOMIC DNA]</scope>
    <source>
        <strain evidence="3 4">TRM 44200</strain>
    </source>
</reference>
<keyword evidence="4" id="KW-1185">Reference proteome</keyword>
<proteinExistence type="predicted"/>
<dbReference type="InterPro" id="IPR014710">
    <property type="entry name" value="RmlC-like_jellyroll"/>
</dbReference>
<dbReference type="Proteomes" id="UP001363460">
    <property type="component" value="Chromosome"/>
</dbReference>